<dbReference type="InterPro" id="IPR011008">
    <property type="entry name" value="Dimeric_a/b-barrel"/>
</dbReference>
<evidence type="ECO:0000313" key="3">
    <source>
        <dbReference type="Proteomes" id="UP001163166"/>
    </source>
</evidence>
<dbReference type="SUPFAM" id="SSF54909">
    <property type="entry name" value="Dimeric alpha+beta barrel"/>
    <property type="match status" value="1"/>
</dbReference>
<dbReference type="Proteomes" id="UP001163166">
    <property type="component" value="Chromosome"/>
</dbReference>
<sequence length="124" mass="14438">MLKLTMFVRRLPELSRDQFDSHWRDRHGPLVRSHRQVLRIRRYVQTVPLPDPAQQSIRASRGLAAADYDGCGELWWDSFDDHIAARATPEGLAALRELIADERRFVDLSRSIAWYGTERLIIPD</sequence>
<dbReference type="NCBIfam" id="TIGR02118">
    <property type="entry name" value="EthD family reductase"/>
    <property type="match status" value="1"/>
</dbReference>
<accession>A0AAX3DXY5</accession>
<reference evidence="2" key="1">
    <citation type="journal article" date="2022" name="Biol. Control">
        <title>In silico genomic analysis of Rhodopseudomonas palustris strains revealed potential biocontrol agents and crop yield enhancers.</title>
        <authorList>
            <person name="Surachat K."/>
            <person name="Kantachote D."/>
            <person name="Deachamag P."/>
            <person name="Wonglapsuwan M."/>
        </authorList>
    </citation>
    <scope>NUCLEOTIDE SEQUENCE</scope>
    <source>
        <strain evidence="2">TLS06</strain>
    </source>
</reference>
<dbReference type="AlphaFoldDB" id="A0AAX3DXY5"/>
<dbReference type="RefSeq" id="WP_264074957.1">
    <property type="nucleotide sequence ID" value="NZ_CP076676.1"/>
</dbReference>
<dbReference type="Gene3D" id="3.30.70.100">
    <property type="match status" value="1"/>
</dbReference>
<evidence type="ECO:0000259" key="1">
    <source>
        <dbReference type="Pfam" id="PF07110"/>
    </source>
</evidence>
<dbReference type="InterPro" id="IPR009799">
    <property type="entry name" value="EthD_dom"/>
</dbReference>
<dbReference type="Pfam" id="PF07110">
    <property type="entry name" value="EthD"/>
    <property type="match status" value="1"/>
</dbReference>
<dbReference type="GO" id="GO:0016491">
    <property type="term" value="F:oxidoreductase activity"/>
    <property type="evidence" value="ECO:0007669"/>
    <property type="project" value="InterPro"/>
</dbReference>
<feature type="domain" description="EthD" evidence="1">
    <location>
        <begin position="12"/>
        <end position="109"/>
    </location>
</feature>
<organism evidence="2 3">
    <name type="scientific">Rhodopseudomonas palustris</name>
    <dbReference type="NCBI Taxonomy" id="1076"/>
    <lineage>
        <taxon>Bacteria</taxon>
        <taxon>Pseudomonadati</taxon>
        <taxon>Pseudomonadota</taxon>
        <taxon>Alphaproteobacteria</taxon>
        <taxon>Hyphomicrobiales</taxon>
        <taxon>Nitrobacteraceae</taxon>
        <taxon>Rhodopseudomonas</taxon>
    </lineage>
</organism>
<gene>
    <name evidence="2" type="ORF">KQX62_23990</name>
</gene>
<name>A0AAX3DXY5_RHOPL</name>
<dbReference type="EMBL" id="CP076676">
    <property type="protein sequence ID" value="UYO39716.1"/>
    <property type="molecule type" value="Genomic_DNA"/>
</dbReference>
<proteinExistence type="predicted"/>
<protein>
    <submittedName>
        <fullName evidence="2">EthD domain-containing protein</fullName>
    </submittedName>
</protein>
<evidence type="ECO:0000313" key="2">
    <source>
        <dbReference type="EMBL" id="UYO39716.1"/>
    </source>
</evidence>